<organism evidence="4 5">
    <name type="scientific">Erwinia typographi</name>
    <dbReference type="NCBI Taxonomy" id="371042"/>
    <lineage>
        <taxon>Bacteria</taxon>
        <taxon>Pseudomonadati</taxon>
        <taxon>Pseudomonadota</taxon>
        <taxon>Gammaproteobacteria</taxon>
        <taxon>Enterobacterales</taxon>
        <taxon>Erwiniaceae</taxon>
        <taxon>Erwinia</taxon>
    </lineage>
</organism>
<dbReference type="SMART" id="SM01134">
    <property type="entry name" value="DeoRC"/>
    <property type="match status" value="1"/>
</dbReference>
<dbReference type="OrthoDB" id="6846621at2"/>
<dbReference type="InterPro" id="IPR036390">
    <property type="entry name" value="WH_DNA-bd_sf"/>
</dbReference>
<protein>
    <submittedName>
        <fullName evidence="4">DeoR faimly transcriptional regulator</fullName>
    </submittedName>
</protein>
<accession>A0A0A3ZB78</accession>
<dbReference type="PRINTS" id="PR00037">
    <property type="entry name" value="HTHLACR"/>
</dbReference>
<keyword evidence="1" id="KW-0805">Transcription regulation</keyword>
<dbReference type="Proteomes" id="UP000030351">
    <property type="component" value="Unassembled WGS sequence"/>
</dbReference>
<sequence length="258" mass="27752">MTAAKRRALIVEMIAARGYLNAAELSEIFGVDSSTIRRDLSLLQKNGKVMRTHGGLLPVVEAESDMDTPFNERLHMNAPAKTAIARYAAGLVKDGQSLILDNGSTVYALALALKDKKNLTVVTNDIYTAMALGTHPGITVHVAGGLMLNNVYTLVGQETVDKIDSIHVDWAFLGSEGVHFDSGITNINTVEIPVKRAMIRAADQTVVLADSSKIGYRALAHVCPLNAISQIVTENAPALKQRAKYGSRLVVVESDAEE</sequence>
<dbReference type="eggNOG" id="COG1349">
    <property type="taxonomic scope" value="Bacteria"/>
</dbReference>
<dbReference type="PANTHER" id="PTHR30363">
    <property type="entry name" value="HTH-TYPE TRANSCRIPTIONAL REGULATOR SRLR-RELATED"/>
    <property type="match status" value="1"/>
</dbReference>
<dbReference type="SUPFAM" id="SSF100950">
    <property type="entry name" value="NagB/RpiA/CoA transferase-like"/>
    <property type="match status" value="1"/>
</dbReference>
<dbReference type="PROSITE" id="PS51000">
    <property type="entry name" value="HTH_DEOR_2"/>
    <property type="match status" value="1"/>
</dbReference>
<dbReference type="PANTHER" id="PTHR30363:SF44">
    <property type="entry name" value="AGA OPERON TRANSCRIPTIONAL REPRESSOR-RELATED"/>
    <property type="match status" value="1"/>
</dbReference>
<dbReference type="GO" id="GO:0003700">
    <property type="term" value="F:DNA-binding transcription factor activity"/>
    <property type="evidence" value="ECO:0007669"/>
    <property type="project" value="InterPro"/>
</dbReference>
<dbReference type="InterPro" id="IPR050313">
    <property type="entry name" value="Carb_Metab_HTH_regulators"/>
</dbReference>
<feature type="domain" description="HTH deoR-type" evidence="3">
    <location>
        <begin position="3"/>
        <end position="58"/>
    </location>
</feature>
<dbReference type="EMBL" id="JRUQ01000019">
    <property type="protein sequence ID" value="KGT95019.1"/>
    <property type="molecule type" value="Genomic_DNA"/>
</dbReference>
<comment type="caution">
    <text evidence="4">The sequence shown here is derived from an EMBL/GenBank/DDBJ whole genome shotgun (WGS) entry which is preliminary data.</text>
</comment>
<evidence type="ECO:0000313" key="4">
    <source>
        <dbReference type="EMBL" id="KGT95019.1"/>
    </source>
</evidence>
<name>A0A0A3ZB78_9GAMM</name>
<dbReference type="SMART" id="SM00420">
    <property type="entry name" value="HTH_DEOR"/>
    <property type="match status" value="1"/>
</dbReference>
<dbReference type="InterPro" id="IPR001034">
    <property type="entry name" value="DeoR_HTH"/>
</dbReference>
<keyword evidence="5" id="KW-1185">Reference proteome</keyword>
<evidence type="ECO:0000259" key="3">
    <source>
        <dbReference type="PROSITE" id="PS51000"/>
    </source>
</evidence>
<dbReference type="Gene3D" id="3.40.50.1360">
    <property type="match status" value="1"/>
</dbReference>
<dbReference type="InterPro" id="IPR037171">
    <property type="entry name" value="NagB/RpiA_transferase-like"/>
</dbReference>
<dbReference type="Pfam" id="PF08220">
    <property type="entry name" value="HTH_DeoR"/>
    <property type="match status" value="1"/>
</dbReference>
<keyword evidence="2" id="KW-0804">Transcription</keyword>
<dbReference type="Pfam" id="PF00455">
    <property type="entry name" value="DeoRC"/>
    <property type="match status" value="1"/>
</dbReference>
<evidence type="ECO:0000313" key="5">
    <source>
        <dbReference type="Proteomes" id="UP000030351"/>
    </source>
</evidence>
<dbReference type="RefSeq" id="WP_034889058.1">
    <property type="nucleotide sequence ID" value="NZ_JRUQ01000019.1"/>
</dbReference>
<reference evidence="4 5" key="1">
    <citation type="submission" date="2014-10" db="EMBL/GenBank/DDBJ databases">
        <title>Genome sequence of Erwinia typographi M043b.</title>
        <authorList>
            <person name="Chan K.-G."/>
            <person name="Tan W.-S."/>
        </authorList>
    </citation>
    <scope>NUCLEOTIDE SEQUENCE [LARGE SCALE GENOMIC DNA]</scope>
    <source>
        <strain evidence="4 5">M043b</strain>
    </source>
</reference>
<dbReference type="AlphaFoldDB" id="A0A0A3ZB78"/>
<evidence type="ECO:0000256" key="1">
    <source>
        <dbReference type="ARBA" id="ARBA00023015"/>
    </source>
</evidence>
<dbReference type="STRING" id="371042.NG99_05090"/>
<proteinExistence type="predicted"/>
<gene>
    <name evidence="4" type="ORF">NG99_05090</name>
</gene>
<evidence type="ECO:0000256" key="2">
    <source>
        <dbReference type="ARBA" id="ARBA00023163"/>
    </source>
</evidence>
<dbReference type="InterPro" id="IPR036388">
    <property type="entry name" value="WH-like_DNA-bd_sf"/>
</dbReference>
<dbReference type="SUPFAM" id="SSF46785">
    <property type="entry name" value="Winged helix' DNA-binding domain"/>
    <property type="match status" value="1"/>
</dbReference>
<dbReference type="Gene3D" id="1.10.10.10">
    <property type="entry name" value="Winged helix-like DNA-binding domain superfamily/Winged helix DNA-binding domain"/>
    <property type="match status" value="1"/>
</dbReference>
<dbReference type="InterPro" id="IPR014036">
    <property type="entry name" value="DeoR-like_C"/>
</dbReference>